<evidence type="ECO:0000256" key="5">
    <source>
        <dbReference type="ARBA" id="ARBA00022989"/>
    </source>
</evidence>
<sequence>MAGILTLAGSAAALVQPLAAGRLVDTLGKGEAMTGLLAGLAVLVVIGAGANALSGYILGRAAETVVFSARMSLVSRIARLRPAAMDRVQPGDLMARMTSDTVLLREVVTRSLVDGFVGTLSLLAMLAVMCVLDPLLFGATAAVFAVNLAVLGLMAPNIRKATERAQEAVGAVGAATEKMLGAFRTVKASGAESRQIEAIRGAAERARRHGVTAVGWNALISSAMGFAVPAAILAVLGLGGARVAVGTIELSTLISFLLYLFYLVGPFEQVMNAVSQLQVGTAAVHRLQEVAALDVDPEPAGLPGPETGGRPASVRFDEVYFRYSDEREQVHNGVSFTVPPGGMTAFVGPSGAGKSTVFALIERFYEPSSGRVLLDGVDVRDWPLDALRAAMGYVEQDAPVLDGTLRENLVLAAPHATDQEIHDVLVATRLDGLVAGLPSGLATVVGHRGNRLSGGERQRVAIARALLRRPRLLLLDEATSQLDAVNELALREAVAVAARMTTVLVVAHRLSTVMQADQIVVMEAGRVRAVGTHQQLVAGDALYTELAATQFLTAEPDGEGARR</sequence>
<dbReference type="Pfam" id="PF00005">
    <property type="entry name" value="ABC_tran"/>
    <property type="match status" value="1"/>
</dbReference>
<keyword evidence="2 7" id="KW-0812">Transmembrane</keyword>
<evidence type="ECO:0000259" key="9">
    <source>
        <dbReference type="PROSITE" id="PS50929"/>
    </source>
</evidence>
<dbReference type="Pfam" id="PF00664">
    <property type="entry name" value="ABC_membrane"/>
    <property type="match status" value="1"/>
</dbReference>
<feature type="domain" description="ABC transporter" evidence="8">
    <location>
        <begin position="314"/>
        <end position="549"/>
    </location>
</feature>
<dbReference type="InterPro" id="IPR039421">
    <property type="entry name" value="Type_1_exporter"/>
</dbReference>
<evidence type="ECO:0000256" key="6">
    <source>
        <dbReference type="ARBA" id="ARBA00023136"/>
    </source>
</evidence>
<dbReference type="InterPro" id="IPR011527">
    <property type="entry name" value="ABC1_TM_dom"/>
</dbReference>
<evidence type="ECO:0000313" key="11">
    <source>
        <dbReference type="Proteomes" id="UP001596004"/>
    </source>
</evidence>
<evidence type="ECO:0000256" key="4">
    <source>
        <dbReference type="ARBA" id="ARBA00022840"/>
    </source>
</evidence>
<dbReference type="SUPFAM" id="SSF52540">
    <property type="entry name" value="P-loop containing nucleoside triphosphate hydrolases"/>
    <property type="match status" value="1"/>
</dbReference>
<dbReference type="PROSITE" id="PS50893">
    <property type="entry name" value="ABC_TRANSPORTER_2"/>
    <property type="match status" value="1"/>
</dbReference>
<keyword evidence="6 7" id="KW-0472">Membrane</keyword>
<dbReference type="SMART" id="SM00382">
    <property type="entry name" value="AAA"/>
    <property type="match status" value="1"/>
</dbReference>
<dbReference type="EMBL" id="JBHSFP010000023">
    <property type="protein sequence ID" value="MFC4534475.1"/>
    <property type="molecule type" value="Genomic_DNA"/>
</dbReference>
<dbReference type="CDD" id="cd18551">
    <property type="entry name" value="ABC_6TM_LmrA_like"/>
    <property type="match status" value="1"/>
</dbReference>
<feature type="transmembrane region" description="Helical" evidence="7">
    <location>
        <begin position="243"/>
        <end position="264"/>
    </location>
</feature>
<feature type="transmembrane region" description="Helical" evidence="7">
    <location>
        <begin position="214"/>
        <end position="237"/>
    </location>
</feature>
<dbReference type="InterPro" id="IPR027417">
    <property type="entry name" value="P-loop_NTPase"/>
</dbReference>
<organism evidence="10 11">
    <name type="scientific">Sphaerisporangium dianthi</name>
    <dbReference type="NCBI Taxonomy" id="1436120"/>
    <lineage>
        <taxon>Bacteria</taxon>
        <taxon>Bacillati</taxon>
        <taxon>Actinomycetota</taxon>
        <taxon>Actinomycetes</taxon>
        <taxon>Streptosporangiales</taxon>
        <taxon>Streptosporangiaceae</taxon>
        <taxon>Sphaerisporangium</taxon>
    </lineage>
</organism>
<dbReference type="GO" id="GO:0005524">
    <property type="term" value="F:ATP binding"/>
    <property type="evidence" value="ECO:0007669"/>
    <property type="project" value="UniProtKB-KW"/>
</dbReference>
<feature type="transmembrane region" description="Helical" evidence="7">
    <location>
        <begin position="112"/>
        <end position="129"/>
    </location>
</feature>
<keyword evidence="3" id="KW-0547">Nucleotide-binding</keyword>
<dbReference type="Proteomes" id="UP001596004">
    <property type="component" value="Unassembled WGS sequence"/>
</dbReference>
<dbReference type="InterPro" id="IPR003593">
    <property type="entry name" value="AAA+_ATPase"/>
</dbReference>
<name>A0ABV9CNN4_9ACTN</name>
<keyword evidence="11" id="KW-1185">Reference proteome</keyword>
<dbReference type="InterPro" id="IPR036640">
    <property type="entry name" value="ABC1_TM_sf"/>
</dbReference>
<evidence type="ECO:0000256" key="7">
    <source>
        <dbReference type="SAM" id="Phobius"/>
    </source>
</evidence>
<evidence type="ECO:0000259" key="8">
    <source>
        <dbReference type="PROSITE" id="PS50893"/>
    </source>
</evidence>
<reference evidence="11" key="1">
    <citation type="journal article" date="2019" name="Int. J. Syst. Evol. Microbiol.">
        <title>The Global Catalogue of Microorganisms (GCM) 10K type strain sequencing project: providing services to taxonomists for standard genome sequencing and annotation.</title>
        <authorList>
            <consortium name="The Broad Institute Genomics Platform"/>
            <consortium name="The Broad Institute Genome Sequencing Center for Infectious Disease"/>
            <person name="Wu L."/>
            <person name="Ma J."/>
        </authorList>
    </citation>
    <scope>NUCLEOTIDE SEQUENCE [LARGE SCALE GENOMIC DNA]</scope>
    <source>
        <strain evidence="11">CGMCC 4.7132</strain>
    </source>
</reference>
<dbReference type="PANTHER" id="PTHR43394:SF1">
    <property type="entry name" value="ATP-BINDING CASSETTE SUB-FAMILY B MEMBER 10, MITOCHONDRIAL"/>
    <property type="match status" value="1"/>
</dbReference>
<accession>A0ABV9CNN4</accession>
<dbReference type="PANTHER" id="PTHR43394">
    <property type="entry name" value="ATP-DEPENDENT PERMEASE MDL1, MITOCHONDRIAL"/>
    <property type="match status" value="1"/>
</dbReference>
<evidence type="ECO:0000256" key="3">
    <source>
        <dbReference type="ARBA" id="ARBA00022741"/>
    </source>
</evidence>
<dbReference type="PROSITE" id="PS00211">
    <property type="entry name" value="ABC_TRANSPORTER_1"/>
    <property type="match status" value="1"/>
</dbReference>
<feature type="domain" description="ABC transmembrane type-1" evidence="9">
    <location>
        <begin position="1"/>
        <end position="278"/>
    </location>
</feature>
<keyword evidence="5 7" id="KW-1133">Transmembrane helix</keyword>
<gene>
    <name evidence="10" type="ORF">ACFO60_27270</name>
</gene>
<dbReference type="RefSeq" id="WP_380845196.1">
    <property type="nucleotide sequence ID" value="NZ_JBHSFP010000023.1"/>
</dbReference>
<evidence type="ECO:0000256" key="2">
    <source>
        <dbReference type="ARBA" id="ARBA00022692"/>
    </source>
</evidence>
<feature type="transmembrane region" description="Helical" evidence="7">
    <location>
        <begin position="135"/>
        <end position="155"/>
    </location>
</feature>
<dbReference type="Gene3D" id="1.20.1560.10">
    <property type="entry name" value="ABC transporter type 1, transmembrane domain"/>
    <property type="match status" value="1"/>
</dbReference>
<dbReference type="SUPFAM" id="SSF90123">
    <property type="entry name" value="ABC transporter transmembrane region"/>
    <property type="match status" value="1"/>
</dbReference>
<proteinExistence type="predicted"/>
<dbReference type="PROSITE" id="PS50929">
    <property type="entry name" value="ABC_TM1F"/>
    <property type="match status" value="1"/>
</dbReference>
<dbReference type="InterPro" id="IPR017871">
    <property type="entry name" value="ABC_transporter-like_CS"/>
</dbReference>
<dbReference type="InterPro" id="IPR003439">
    <property type="entry name" value="ABC_transporter-like_ATP-bd"/>
</dbReference>
<evidence type="ECO:0000256" key="1">
    <source>
        <dbReference type="ARBA" id="ARBA00004651"/>
    </source>
</evidence>
<keyword evidence="4 10" id="KW-0067">ATP-binding</keyword>
<feature type="transmembrane region" description="Helical" evidence="7">
    <location>
        <begin position="36"/>
        <end position="58"/>
    </location>
</feature>
<dbReference type="Gene3D" id="3.40.50.300">
    <property type="entry name" value="P-loop containing nucleotide triphosphate hydrolases"/>
    <property type="match status" value="1"/>
</dbReference>
<protein>
    <submittedName>
        <fullName evidence="10">ABC transporter ATP-binding protein</fullName>
    </submittedName>
</protein>
<comment type="caution">
    <text evidence="10">The sequence shown here is derived from an EMBL/GenBank/DDBJ whole genome shotgun (WGS) entry which is preliminary data.</text>
</comment>
<evidence type="ECO:0000313" key="10">
    <source>
        <dbReference type="EMBL" id="MFC4534475.1"/>
    </source>
</evidence>
<comment type="subcellular location">
    <subcellularLocation>
        <location evidence="1">Cell membrane</location>
        <topology evidence="1">Multi-pass membrane protein</topology>
    </subcellularLocation>
</comment>